<proteinExistence type="predicted"/>
<dbReference type="AlphaFoldDB" id="A0A1W5CV55"/>
<evidence type="ECO:0000313" key="3">
    <source>
        <dbReference type="Proteomes" id="UP000192927"/>
    </source>
</evidence>
<organism evidence="2 3">
    <name type="scientific">Lasallia pustulata</name>
    <dbReference type="NCBI Taxonomy" id="136370"/>
    <lineage>
        <taxon>Eukaryota</taxon>
        <taxon>Fungi</taxon>
        <taxon>Dikarya</taxon>
        <taxon>Ascomycota</taxon>
        <taxon>Pezizomycotina</taxon>
        <taxon>Lecanoromycetes</taxon>
        <taxon>OSLEUM clade</taxon>
        <taxon>Umbilicariomycetidae</taxon>
        <taxon>Umbilicariales</taxon>
        <taxon>Umbilicariaceae</taxon>
        <taxon>Lasallia</taxon>
    </lineage>
</organism>
<evidence type="ECO:0000313" key="2">
    <source>
        <dbReference type="EMBL" id="SLM34625.1"/>
    </source>
</evidence>
<evidence type="ECO:0000256" key="1">
    <source>
        <dbReference type="SAM" id="MobiDB-lite"/>
    </source>
</evidence>
<dbReference type="Proteomes" id="UP000192927">
    <property type="component" value="Unassembled WGS sequence"/>
</dbReference>
<reference evidence="3" key="1">
    <citation type="submission" date="2017-03" db="EMBL/GenBank/DDBJ databases">
        <authorList>
            <person name="Sharma R."/>
            <person name="Thines M."/>
        </authorList>
    </citation>
    <scope>NUCLEOTIDE SEQUENCE [LARGE SCALE GENOMIC DNA]</scope>
</reference>
<accession>A0A1W5CV55</accession>
<feature type="region of interest" description="Disordered" evidence="1">
    <location>
        <begin position="343"/>
        <end position="362"/>
    </location>
</feature>
<name>A0A1W5CV55_9LECA</name>
<dbReference type="EMBL" id="FWEW01000357">
    <property type="protein sequence ID" value="SLM34625.1"/>
    <property type="molecule type" value="Genomic_DNA"/>
</dbReference>
<keyword evidence="3" id="KW-1185">Reference proteome</keyword>
<protein>
    <submittedName>
        <fullName evidence="2">Uncharacterized protein</fullName>
    </submittedName>
</protein>
<sequence>MPGIRFSSRGTHESAQVYSDSRLTQSAKANVEQDGSVTVVSLAVVSLAQKGPAEQMQMTVEQETLKAAAEISKWTITKTALRSHLRDAYDLQHQKADAQLALMTNDAMTAEFNSVVSKLSADLVGITVTSIGVVILPQLALTFTINLAKSVHHIRRLVDLVKEFHKRGLSVPKKEIPIKCATGALIKLAILALTLGHADFVSDLVGLDSLHTLFDSIIDPAQAGLDTWAPTLQNAAAAHAQWLAEHPHIQSIQAFFSAPVDVVKSYLSPDPAVDALQWTWGAGEGGESVGQVGQMLVQDGLANGHSAAFETAGIVVDTNLANALAEHGADYLLQAPVERIEDVAEEQHQRRPSKRPLFNWAK</sequence>